<comment type="caution">
    <text evidence="1">The sequence shown here is derived from an EMBL/GenBank/DDBJ whole genome shotgun (WGS) entry which is preliminary data.</text>
</comment>
<keyword evidence="1" id="KW-0560">Oxidoreductase</keyword>
<evidence type="ECO:0000313" key="1">
    <source>
        <dbReference type="EMBL" id="KAI8000081.1"/>
    </source>
</evidence>
<proteinExistence type="predicted"/>
<organism evidence="1 2">
    <name type="scientific">Camellia lanceoleosa</name>
    <dbReference type="NCBI Taxonomy" id="1840588"/>
    <lineage>
        <taxon>Eukaryota</taxon>
        <taxon>Viridiplantae</taxon>
        <taxon>Streptophyta</taxon>
        <taxon>Embryophyta</taxon>
        <taxon>Tracheophyta</taxon>
        <taxon>Spermatophyta</taxon>
        <taxon>Magnoliopsida</taxon>
        <taxon>eudicotyledons</taxon>
        <taxon>Gunneridae</taxon>
        <taxon>Pentapetalae</taxon>
        <taxon>asterids</taxon>
        <taxon>Ericales</taxon>
        <taxon>Theaceae</taxon>
        <taxon>Camellia</taxon>
    </lineage>
</organism>
<keyword evidence="2" id="KW-1185">Reference proteome</keyword>
<reference evidence="1 2" key="1">
    <citation type="journal article" date="2022" name="Plant J.">
        <title>Chromosome-level genome of Camellia lanceoleosa provides a valuable resource for understanding genome evolution and self-incompatibility.</title>
        <authorList>
            <person name="Gong W."/>
            <person name="Xiao S."/>
            <person name="Wang L."/>
            <person name="Liao Z."/>
            <person name="Chang Y."/>
            <person name="Mo W."/>
            <person name="Hu G."/>
            <person name="Li W."/>
            <person name="Zhao G."/>
            <person name="Zhu H."/>
            <person name="Hu X."/>
            <person name="Ji K."/>
            <person name="Xiang X."/>
            <person name="Song Q."/>
            <person name="Yuan D."/>
            <person name="Jin S."/>
            <person name="Zhang L."/>
        </authorList>
    </citation>
    <scope>NUCLEOTIDE SEQUENCE [LARGE SCALE GENOMIC DNA]</scope>
    <source>
        <strain evidence="1">SQ_2022a</strain>
    </source>
</reference>
<dbReference type="EMBL" id="CM045765">
    <property type="protein sequence ID" value="KAI8000081.1"/>
    <property type="molecule type" value="Genomic_DNA"/>
</dbReference>
<dbReference type="Proteomes" id="UP001060215">
    <property type="component" value="Chromosome 8"/>
</dbReference>
<gene>
    <name evidence="1" type="ORF">LOK49_LG09G00391</name>
</gene>
<keyword evidence="1" id="KW-0575">Peroxidase</keyword>
<sequence length="341" mass="37666">MFTKNIAETCHIEALHLALLTLASILLPVNNSLCLELHCYRNSCLQAELVVKKIVKKHFIVDPSLPAGFLRLQFHDCFVRGCDGLVLIDSIGDNVAKKEAPPNLTLRGFEVNDEIKADLEKRCKGIVSCVDTLALATQEGVAFARGYAVQTGRRDGTVSNISEVHIPVPSFSISDALKAFQNISLDLDDLTTLLGAHAIGFCHCGFFVDRLYNFRGLGQPDPNMDSNHVDCLIKICPKPANQTFNISTDPKVFMSQTTNTPFKLDTSFYHGVLGGEALLQLDQQLAFTGITEKIVLDYVKRPKVFRENLLKAMIKLSSVGVLSDENGEIRMNCRKINNPSQ</sequence>
<accession>A0ACC0GJ32</accession>
<protein>
    <submittedName>
        <fullName evidence="1">Peroxidase 57</fullName>
    </submittedName>
</protein>
<name>A0ACC0GJ32_9ERIC</name>
<evidence type="ECO:0000313" key="2">
    <source>
        <dbReference type="Proteomes" id="UP001060215"/>
    </source>
</evidence>